<dbReference type="CDD" id="cd01647">
    <property type="entry name" value="RT_LTR"/>
    <property type="match status" value="1"/>
</dbReference>
<dbReference type="Proteomes" id="UP001152484">
    <property type="component" value="Unassembled WGS sequence"/>
</dbReference>
<dbReference type="SUPFAM" id="SSF50630">
    <property type="entry name" value="Acid proteases"/>
    <property type="match status" value="1"/>
</dbReference>
<protein>
    <recommendedName>
        <fullName evidence="8">Reverse transcriptase domain-containing protein</fullName>
    </recommendedName>
</protein>
<dbReference type="Pfam" id="PF08284">
    <property type="entry name" value="RVP_2"/>
    <property type="match status" value="1"/>
</dbReference>
<evidence type="ECO:0000259" key="8">
    <source>
        <dbReference type="Pfam" id="PF00078"/>
    </source>
</evidence>
<keyword evidence="2" id="KW-0808">Transferase</keyword>
<dbReference type="GO" id="GO:0006508">
    <property type="term" value="P:proteolysis"/>
    <property type="evidence" value="ECO:0007669"/>
    <property type="project" value="UniProtKB-KW"/>
</dbReference>
<dbReference type="CDD" id="cd00303">
    <property type="entry name" value="retropepsin_like"/>
    <property type="match status" value="1"/>
</dbReference>
<dbReference type="Gene3D" id="3.30.70.270">
    <property type="match status" value="1"/>
</dbReference>
<dbReference type="InterPro" id="IPR053134">
    <property type="entry name" value="RNA-dir_DNA_polymerase"/>
</dbReference>
<dbReference type="GO" id="GO:0003964">
    <property type="term" value="F:RNA-directed DNA polymerase activity"/>
    <property type="evidence" value="ECO:0007669"/>
    <property type="project" value="UniProtKB-KW"/>
</dbReference>
<evidence type="ECO:0000256" key="6">
    <source>
        <dbReference type="ARBA" id="ARBA00022801"/>
    </source>
</evidence>
<keyword evidence="7" id="KW-0695">RNA-directed DNA polymerase</keyword>
<dbReference type="InterPro" id="IPR043128">
    <property type="entry name" value="Rev_trsase/Diguanyl_cyclase"/>
</dbReference>
<dbReference type="SUPFAM" id="SSF56672">
    <property type="entry name" value="DNA/RNA polymerases"/>
    <property type="match status" value="1"/>
</dbReference>
<evidence type="ECO:0000256" key="7">
    <source>
        <dbReference type="ARBA" id="ARBA00022918"/>
    </source>
</evidence>
<keyword evidence="1" id="KW-0645">Protease</keyword>
<evidence type="ECO:0000256" key="5">
    <source>
        <dbReference type="ARBA" id="ARBA00022759"/>
    </source>
</evidence>
<evidence type="ECO:0000256" key="4">
    <source>
        <dbReference type="ARBA" id="ARBA00022722"/>
    </source>
</evidence>
<dbReference type="OrthoDB" id="1302771at2759"/>
<evidence type="ECO:0000313" key="10">
    <source>
        <dbReference type="Proteomes" id="UP001152484"/>
    </source>
</evidence>
<gene>
    <name evidence="9" type="ORF">CEURO_LOCUS14580</name>
</gene>
<feature type="domain" description="Reverse transcriptase" evidence="8">
    <location>
        <begin position="257"/>
        <end position="342"/>
    </location>
</feature>
<evidence type="ECO:0000256" key="3">
    <source>
        <dbReference type="ARBA" id="ARBA00022695"/>
    </source>
</evidence>
<dbReference type="Gene3D" id="2.40.70.10">
    <property type="entry name" value="Acid Proteases"/>
    <property type="match status" value="1"/>
</dbReference>
<dbReference type="GO" id="GO:0008233">
    <property type="term" value="F:peptidase activity"/>
    <property type="evidence" value="ECO:0007669"/>
    <property type="project" value="UniProtKB-KW"/>
</dbReference>
<dbReference type="InterPro" id="IPR000477">
    <property type="entry name" value="RT_dom"/>
</dbReference>
<keyword evidence="4" id="KW-0540">Nuclease</keyword>
<keyword evidence="6" id="KW-0378">Hydrolase</keyword>
<evidence type="ECO:0000256" key="2">
    <source>
        <dbReference type="ARBA" id="ARBA00022679"/>
    </source>
</evidence>
<dbReference type="PANTHER" id="PTHR24559:SF450">
    <property type="entry name" value="RNA-DIRECTED DNA POLYMERASE HOMOLOG"/>
    <property type="match status" value="1"/>
</dbReference>
<evidence type="ECO:0000256" key="1">
    <source>
        <dbReference type="ARBA" id="ARBA00022670"/>
    </source>
</evidence>
<dbReference type="PANTHER" id="PTHR24559">
    <property type="entry name" value="TRANSPOSON TY3-I GAG-POL POLYPROTEIN"/>
    <property type="match status" value="1"/>
</dbReference>
<dbReference type="FunFam" id="3.10.10.10:FF:000007">
    <property type="entry name" value="Retrovirus-related Pol polyprotein from transposon 17.6-like Protein"/>
    <property type="match status" value="1"/>
</dbReference>
<dbReference type="GO" id="GO:0004519">
    <property type="term" value="F:endonuclease activity"/>
    <property type="evidence" value="ECO:0007669"/>
    <property type="project" value="UniProtKB-KW"/>
</dbReference>
<keyword evidence="10" id="KW-1185">Reference proteome</keyword>
<reference evidence="9" key="1">
    <citation type="submission" date="2022-07" db="EMBL/GenBank/DDBJ databases">
        <authorList>
            <person name="Macas J."/>
            <person name="Novak P."/>
            <person name="Neumann P."/>
        </authorList>
    </citation>
    <scope>NUCLEOTIDE SEQUENCE</scope>
</reference>
<accession>A0A9P0ZGN6</accession>
<sequence length="350" mass="40117">MLIKKPLHILIDSGSTHNFIDETTATKLGCKMVEVKPMCVAVADGNKMVVYKMCKRFQWKIHDTIFTSDYMVLPLGCCDIVLGIQWLSTLGPIIWDFQKLIMEFKVNGKRHVVRGSHNNNKVKIISSQKCQKLIHEGSSQIAMIQLSDFIDHDNELFPGYPTLLSAQIGVHDENKEIDKLIEKYSIIFEEPVGLPLFRGEFDHRIPLKIGSQPVSKRPHRYPSMQKGVIEKLVKKMLEFGIIQNSSSPYASPVVLVGKKDGSWRLCTDYRELNKQTIKDKFPIPLLDDLLDELGGATVFSKLDLRSRYHQLRMNKEDIYKTTFKTHEGHYEFVVMPFGLKCSILTKFLDT</sequence>
<organism evidence="9 10">
    <name type="scientific">Cuscuta europaea</name>
    <name type="common">European dodder</name>
    <dbReference type="NCBI Taxonomy" id="41803"/>
    <lineage>
        <taxon>Eukaryota</taxon>
        <taxon>Viridiplantae</taxon>
        <taxon>Streptophyta</taxon>
        <taxon>Embryophyta</taxon>
        <taxon>Tracheophyta</taxon>
        <taxon>Spermatophyta</taxon>
        <taxon>Magnoliopsida</taxon>
        <taxon>eudicotyledons</taxon>
        <taxon>Gunneridae</taxon>
        <taxon>Pentapetalae</taxon>
        <taxon>asterids</taxon>
        <taxon>lamiids</taxon>
        <taxon>Solanales</taxon>
        <taxon>Convolvulaceae</taxon>
        <taxon>Cuscuteae</taxon>
        <taxon>Cuscuta</taxon>
        <taxon>Cuscuta subgen. Cuscuta</taxon>
    </lineage>
</organism>
<keyword evidence="3" id="KW-0548">Nucleotidyltransferase</keyword>
<proteinExistence type="predicted"/>
<dbReference type="EMBL" id="CAMAPE010000038">
    <property type="protein sequence ID" value="CAH9099686.1"/>
    <property type="molecule type" value="Genomic_DNA"/>
</dbReference>
<keyword evidence="5" id="KW-0255">Endonuclease</keyword>
<feature type="non-terminal residue" evidence="9">
    <location>
        <position position="350"/>
    </location>
</feature>
<evidence type="ECO:0000313" key="9">
    <source>
        <dbReference type="EMBL" id="CAH9099686.1"/>
    </source>
</evidence>
<dbReference type="Pfam" id="PF00078">
    <property type="entry name" value="RVT_1"/>
    <property type="match status" value="1"/>
</dbReference>
<comment type="caution">
    <text evidence="9">The sequence shown here is derived from an EMBL/GenBank/DDBJ whole genome shotgun (WGS) entry which is preliminary data.</text>
</comment>
<dbReference type="Gene3D" id="3.10.10.10">
    <property type="entry name" value="HIV Type 1 Reverse Transcriptase, subunit A, domain 1"/>
    <property type="match status" value="1"/>
</dbReference>
<dbReference type="InterPro" id="IPR021109">
    <property type="entry name" value="Peptidase_aspartic_dom_sf"/>
</dbReference>
<name>A0A9P0ZGN6_CUSEU</name>
<dbReference type="InterPro" id="IPR043502">
    <property type="entry name" value="DNA/RNA_pol_sf"/>
</dbReference>
<dbReference type="AlphaFoldDB" id="A0A9P0ZGN6"/>